<gene>
    <name evidence="2" type="ORF">Tsubulata_034871</name>
</gene>
<dbReference type="OrthoDB" id="850202at2759"/>
<sequence>MQLFSNNKFVSVFHRVLANKEGPRISVPCFFMPRGQIDSEVYGPIKELLSEEDPPVYRELNVKDFTRISFAKGLDGTSPLLHFKL</sequence>
<reference evidence="2" key="2">
    <citation type="journal article" date="2023" name="Plants (Basel)">
        <title>Annotation of the Turnera subulata (Passifloraceae) Draft Genome Reveals the S-Locus Evolved after the Divergence of Turneroideae from Passifloroideae in a Stepwise Manner.</title>
        <authorList>
            <person name="Henning P.M."/>
            <person name="Roalson E.H."/>
            <person name="Mir W."/>
            <person name="McCubbin A.G."/>
            <person name="Shore J.S."/>
        </authorList>
    </citation>
    <scope>NUCLEOTIDE SEQUENCE</scope>
    <source>
        <strain evidence="2">F60SS</strain>
    </source>
</reference>
<name>A0A9Q0GC10_9ROSI</name>
<dbReference type="AlphaFoldDB" id="A0A9Q0GC10"/>
<feature type="domain" description="Isopenicillin N synthase-like Fe(2+) 2OG dioxygenase" evidence="1">
    <location>
        <begin position="1"/>
        <end position="33"/>
    </location>
</feature>
<dbReference type="Gene3D" id="2.60.120.330">
    <property type="entry name" value="B-lactam Antibiotic, Isopenicillin N Synthase, Chain"/>
    <property type="match status" value="1"/>
</dbReference>
<comment type="caution">
    <text evidence="2">The sequence shown here is derived from an EMBL/GenBank/DDBJ whole genome shotgun (WGS) entry which is preliminary data.</text>
</comment>
<dbReference type="Pfam" id="PF03171">
    <property type="entry name" value="2OG-FeII_Oxy"/>
    <property type="match status" value="1"/>
</dbReference>
<dbReference type="InterPro" id="IPR027443">
    <property type="entry name" value="IPNS-like_sf"/>
</dbReference>
<evidence type="ECO:0000313" key="3">
    <source>
        <dbReference type="Proteomes" id="UP001141552"/>
    </source>
</evidence>
<reference evidence="2" key="1">
    <citation type="submission" date="2022-02" db="EMBL/GenBank/DDBJ databases">
        <authorList>
            <person name="Henning P.M."/>
            <person name="McCubbin A.G."/>
            <person name="Shore J.S."/>
        </authorList>
    </citation>
    <scope>NUCLEOTIDE SEQUENCE</scope>
    <source>
        <strain evidence="2">F60SS</strain>
        <tissue evidence="2">Leaves</tissue>
    </source>
</reference>
<dbReference type="SUPFAM" id="SSF51197">
    <property type="entry name" value="Clavaminate synthase-like"/>
    <property type="match status" value="1"/>
</dbReference>
<protein>
    <recommendedName>
        <fullName evidence="1">Isopenicillin N synthase-like Fe(2+) 2OG dioxygenase domain-containing protein</fullName>
    </recommendedName>
</protein>
<proteinExistence type="predicted"/>
<organism evidence="2 3">
    <name type="scientific">Turnera subulata</name>
    <dbReference type="NCBI Taxonomy" id="218843"/>
    <lineage>
        <taxon>Eukaryota</taxon>
        <taxon>Viridiplantae</taxon>
        <taxon>Streptophyta</taxon>
        <taxon>Embryophyta</taxon>
        <taxon>Tracheophyta</taxon>
        <taxon>Spermatophyta</taxon>
        <taxon>Magnoliopsida</taxon>
        <taxon>eudicotyledons</taxon>
        <taxon>Gunneridae</taxon>
        <taxon>Pentapetalae</taxon>
        <taxon>rosids</taxon>
        <taxon>fabids</taxon>
        <taxon>Malpighiales</taxon>
        <taxon>Passifloraceae</taxon>
        <taxon>Turnera</taxon>
    </lineage>
</organism>
<dbReference type="EMBL" id="JAKUCV010001275">
    <property type="protein sequence ID" value="KAJ4847062.1"/>
    <property type="molecule type" value="Genomic_DNA"/>
</dbReference>
<dbReference type="Proteomes" id="UP001141552">
    <property type="component" value="Unassembled WGS sequence"/>
</dbReference>
<accession>A0A9Q0GC10</accession>
<evidence type="ECO:0000259" key="1">
    <source>
        <dbReference type="Pfam" id="PF03171"/>
    </source>
</evidence>
<keyword evidence="3" id="KW-1185">Reference proteome</keyword>
<dbReference type="InterPro" id="IPR044861">
    <property type="entry name" value="IPNS-like_FE2OG_OXY"/>
</dbReference>
<evidence type="ECO:0000313" key="2">
    <source>
        <dbReference type="EMBL" id="KAJ4847062.1"/>
    </source>
</evidence>